<dbReference type="GO" id="GO:0008496">
    <property type="term" value="F:mannan endo-1,6-alpha-mannosidase activity"/>
    <property type="evidence" value="ECO:0007669"/>
    <property type="project" value="UniProtKB-UniRule"/>
</dbReference>
<evidence type="ECO:0000256" key="3">
    <source>
        <dbReference type="ARBA" id="ARBA00009699"/>
    </source>
</evidence>
<protein>
    <recommendedName>
        <fullName evidence="4 10">Mannan endo-1,6-alpha-mannosidase</fullName>
        <ecNumber evidence="4 10">3.2.1.101</ecNumber>
    </recommendedName>
</protein>
<keyword evidence="12" id="KW-1133">Transmembrane helix</keyword>
<evidence type="ECO:0000256" key="10">
    <source>
        <dbReference type="PIRNR" id="PIRNR016302"/>
    </source>
</evidence>
<keyword evidence="8" id="KW-0325">Glycoprotein</keyword>
<evidence type="ECO:0000256" key="13">
    <source>
        <dbReference type="SAM" id="SignalP"/>
    </source>
</evidence>
<dbReference type="SUPFAM" id="SSF48208">
    <property type="entry name" value="Six-hairpin glycosidases"/>
    <property type="match status" value="1"/>
</dbReference>
<keyword evidence="7 12" id="KW-0472">Membrane</keyword>
<evidence type="ECO:0000256" key="4">
    <source>
        <dbReference type="ARBA" id="ARBA00012350"/>
    </source>
</evidence>
<dbReference type="GO" id="GO:0016052">
    <property type="term" value="P:carbohydrate catabolic process"/>
    <property type="evidence" value="ECO:0007669"/>
    <property type="project" value="InterPro"/>
</dbReference>
<evidence type="ECO:0000256" key="11">
    <source>
        <dbReference type="SAM" id="MobiDB-lite"/>
    </source>
</evidence>
<evidence type="ECO:0000256" key="7">
    <source>
        <dbReference type="ARBA" id="ARBA00023136"/>
    </source>
</evidence>
<evidence type="ECO:0000256" key="12">
    <source>
        <dbReference type="SAM" id="Phobius"/>
    </source>
</evidence>
<proteinExistence type="inferred from homology"/>
<dbReference type="GO" id="GO:0009272">
    <property type="term" value="P:fungal-type cell wall biogenesis"/>
    <property type="evidence" value="ECO:0007669"/>
    <property type="project" value="TreeGrafter"/>
</dbReference>
<dbReference type="FunFam" id="1.50.10.20:FF:000006">
    <property type="entry name" value="Mannan endo-1,6-alpha-mannosidase"/>
    <property type="match status" value="1"/>
</dbReference>
<accession>A0A022VNF1</accession>
<evidence type="ECO:0000256" key="2">
    <source>
        <dbReference type="ARBA" id="ARBA00004308"/>
    </source>
</evidence>
<name>A0A022VNF1_TRIRU</name>
<comment type="catalytic activity">
    <reaction evidence="1 10">
        <text>Random hydrolysis of (1-&gt;6)-alpha-D-mannosidic linkages in unbranched (1-&gt;6)-mannans.</text>
        <dbReference type="EC" id="3.2.1.101"/>
    </reaction>
</comment>
<dbReference type="Proteomes" id="UP000023758">
    <property type="component" value="Unassembled WGS sequence"/>
</dbReference>
<dbReference type="PIRSF" id="PIRSF016302">
    <property type="entry name" value="Man_a_manosd"/>
    <property type="match status" value="1"/>
</dbReference>
<evidence type="ECO:0000256" key="8">
    <source>
        <dbReference type="ARBA" id="ARBA00023180"/>
    </source>
</evidence>
<comment type="similarity">
    <text evidence="3 10">Belongs to the glycosyl hydrolase 76 family.</text>
</comment>
<reference evidence="14" key="1">
    <citation type="submission" date="2014-02" db="EMBL/GenBank/DDBJ databases">
        <title>The Genome Sequence of Trichophyton rubrum (morphotype fischeri) CBS 288.86.</title>
        <authorList>
            <consortium name="The Broad Institute Genomics Platform"/>
            <person name="Cuomo C.A."/>
            <person name="White T.C."/>
            <person name="Graser Y."/>
            <person name="Martinez-Rossi N."/>
            <person name="Heitman J."/>
            <person name="Young S.K."/>
            <person name="Zeng Q."/>
            <person name="Gargeya S."/>
            <person name="Abouelleil A."/>
            <person name="Alvarado L."/>
            <person name="Chapman S.B."/>
            <person name="Gainer-Dewar J."/>
            <person name="Goldberg J."/>
            <person name="Griggs A."/>
            <person name="Gujja S."/>
            <person name="Hansen M."/>
            <person name="Howarth C."/>
            <person name="Imamovic A."/>
            <person name="Larimer J."/>
            <person name="Martinez D."/>
            <person name="Murphy C."/>
            <person name="Pearson M.D."/>
            <person name="Persinoti G."/>
            <person name="Poon T."/>
            <person name="Priest M."/>
            <person name="Roberts A.D."/>
            <person name="Saif S."/>
            <person name="Shea T.D."/>
            <person name="Sykes S.N."/>
            <person name="Wortman J."/>
            <person name="Nusbaum C."/>
            <person name="Birren B."/>
        </authorList>
    </citation>
    <scope>NUCLEOTIDE SEQUENCE [LARGE SCALE GENOMIC DNA]</scope>
    <source>
        <strain evidence="14">CBS 288.86</strain>
    </source>
</reference>
<keyword evidence="5 13" id="KW-0732">Signal</keyword>
<dbReference type="OrthoDB" id="4187847at2759"/>
<evidence type="ECO:0000256" key="9">
    <source>
        <dbReference type="ARBA" id="ARBA00023295"/>
    </source>
</evidence>
<evidence type="ECO:0000256" key="5">
    <source>
        <dbReference type="ARBA" id="ARBA00022729"/>
    </source>
</evidence>
<dbReference type="HOGENOM" id="CLU_025694_1_2_1"/>
<keyword evidence="12" id="KW-0812">Transmembrane</keyword>
<dbReference type="GO" id="GO:0012505">
    <property type="term" value="C:endomembrane system"/>
    <property type="evidence" value="ECO:0007669"/>
    <property type="project" value="UniProtKB-SubCell"/>
</dbReference>
<dbReference type="EC" id="3.2.1.101" evidence="4 10"/>
<dbReference type="EMBL" id="KK207944">
    <property type="protein sequence ID" value="EZF47469.1"/>
    <property type="molecule type" value="Genomic_DNA"/>
</dbReference>
<comment type="subcellular location">
    <subcellularLocation>
        <location evidence="2">Endomembrane system</location>
    </subcellularLocation>
</comment>
<evidence type="ECO:0000256" key="6">
    <source>
        <dbReference type="ARBA" id="ARBA00022801"/>
    </source>
</evidence>
<feature type="chain" id="PRO_5001507803" description="Mannan endo-1,6-alpha-mannosidase" evidence="13">
    <location>
        <begin position="27"/>
        <end position="460"/>
    </location>
</feature>
<feature type="transmembrane region" description="Helical" evidence="12">
    <location>
        <begin position="438"/>
        <end position="459"/>
    </location>
</feature>
<gene>
    <name evidence="14" type="ORF">H103_08748</name>
</gene>
<dbReference type="InterPro" id="IPR014480">
    <property type="entry name" value="Mannan-1_6-alpha_mannosidase"/>
</dbReference>
<dbReference type="InterPro" id="IPR008928">
    <property type="entry name" value="6-hairpin_glycosidase_sf"/>
</dbReference>
<dbReference type="AlphaFoldDB" id="A0A022VNF1"/>
<feature type="region of interest" description="Disordered" evidence="11">
    <location>
        <begin position="400"/>
        <end position="435"/>
    </location>
</feature>
<dbReference type="PANTHER" id="PTHR12145:SF36">
    <property type="entry name" value="MANNAN ENDO-1,6-ALPHA-MANNOSIDASE DCW1"/>
    <property type="match status" value="1"/>
</dbReference>
<evidence type="ECO:0000256" key="1">
    <source>
        <dbReference type="ARBA" id="ARBA00001452"/>
    </source>
</evidence>
<sequence>MLSSYRSPRSWISLLTPLLGAQVALGSIDLNLDDENSIKKATSQIAHGMVSYYTGNHTGDVPGNLPDPYYWWEAGAMFGALIDYWWYTGDDSYNKITMQAMLHQVGTEKNYEPRNQSRSLGNDDQAFWAISAMSAVENKFPDPPPDQPQWLYLVQAVFNRQAARWDNETCGGGLRWQIFSLNNGYHYKNAISNGAFFHLAARLARYTNDESYSKWADKAWRWMTAIKLISPTFQIFDGTDSADNCSGINHIQWSYNNGILLLGTAHMYNHTNKDPVWKERLFGLIKGFEVFFSQKDPKGVMIEVACEAQGNCNNDQRSFKAYMARWMAATMIIAPDTIEKINPLLRESAKAAALQCNGPDNACGLYWTKGADWGTSKTGVGEQMAALEVIQSNLWYKKQASGPANSKTGTSKGDPNAGNDQGNNQTKQPSEINSGDRAGAGILTTLILLGIAGGVWWMVS</sequence>
<feature type="signal peptide" evidence="13">
    <location>
        <begin position="1"/>
        <end position="26"/>
    </location>
</feature>
<dbReference type="Pfam" id="PF03663">
    <property type="entry name" value="Glyco_hydro_76"/>
    <property type="match status" value="1"/>
</dbReference>
<feature type="compositionally biased region" description="Polar residues" evidence="11">
    <location>
        <begin position="402"/>
        <end position="433"/>
    </location>
</feature>
<dbReference type="Gene3D" id="1.50.10.20">
    <property type="match status" value="1"/>
</dbReference>
<organism evidence="14">
    <name type="scientific">Trichophyton rubrum CBS 288.86</name>
    <dbReference type="NCBI Taxonomy" id="1215330"/>
    <lineage>
        <taxon>Eukaryota</taxon>
        <taxon>Fungi</taxon>
        <taxon>Dikarya</taxon>
        <taxon>Ascomycota</taxon>
        <taxon>Pezizomycotina</taxon>
        <taxon>Eurotiomycetes</taxon>
        <taxon>Eurotiomycetidae</taxon>
        <taxon>Onygenales</taxon>
        <taxon>Arthrodermataceae</taxon>
        <taxon>Trichophyton</taxon>
    </lineage>
</organism>
<keyword evidence="6 10" id="KW-0378">Hydrolase</keyword>
<dbReference type="PANTHER" id="PTHR12145">
    <property type="entry name" value="MANNAN ENDO-1,6-ALPHA-MANNOSIDASE DCW1"/>
    <property type="match status" value="1"/>
</dbReference>
<evidence type="ECO:0000313" key="14">
    <source>
        <dbReference type="EMBL" id="EZF47469.1"/>
    </source>
</evidence>
<dbReference type="InterPro" id="IPR005198">
    <property type="entry name" value="Glyco_hydro_76"/>
</dbReference>
<keyword evidence="9 10" id="KW-0326">Glycosidase</keyword>